<gene>
    <name evidence="4" type="ORF">PCANC_05319</name>
</gene>
<evidence type="ECO:0000256" key="2">
    <source>
        <dbReference type="SAM" id="MobiDB-lite"/>
    </source>
</evidence>
<feature type="compositionally biased region" description="Polar residues" evidence="2">
    <location>
        <begin position="311"/>
        <end position="320"/>
    </location>
</feature>
<comment type="caution">
    <text evidence="4">The sequence shown here is derived from an EMBL/GenBank/DDBJ whole genome shotgun (WGS) entry which is preliminary data.</text>
</comment>
<evidence type="ECO:0000313" key="4">
    <source>
        <dbReference type="EMBL" id="PLW55135.1"/>
    </source>
</evidence>
<evidence type="ECO:0000259" key="3">
    <source>
        <dbReference type="PROSITE" id="PS50966"/>
    </source>
</evidence>
<keyword evidence="5" id="KW-1185">Reference proteome</keyword>
<feature type="domain" description="SWIM-type" evidence="3">
    <location>
        <begin position="213"/>
        <end position="249"/>
    </location>
</feature>
<dbReference type="PANTHER" id="PTHR48159">
    <property type="entry name" value="MULE DOMAIN-CONTAINING PROTEIN"/>
    <property type="match status" value="1"/>
</dbReference>
<keyword evidence="1" id="KW-0862">Zinc</keyword>
<dbReference type="PANTHER" id="PTHR48159:SF1">
    <property type="entry name" value="MEMBRANE-ASSOCIATED GIANT PROTEIN ANTIGEN, PUTATIVE-RELATED"/>
    <property type="match status" value="1"/>
</dbReference>
<organism evidence="4 5">
    <name type="scientific">Puccinia coronata f. sp. avenae</name>
    <dbReference type="NCBI Taxonomy" id="200324"/>
    <lineage>
        <taxon>Eukaryota</taxon>
        <taxon>Fungi</taxon>
        <taxon>Dikarya</taxon>
        <taxon>Basidiomycota</taxon>
        <taxon>Pucciniomycotina</taxon>
        <taxon>Pucciniomycetes</taxon>
        <taxon>Pucciniales</taxon>
        <taxon>Pucciniaceae</taxon>
        <taxon>Puccinia</taxon>
    </lineage>
</organism>
<name>A0A2N5VYS2_9BASI</name>
<dbReference type="OrthoDB" id="344345at2759"/>
<dbReference type="STRING" id="200324.A0A2N5VYS2"/>
<keyword evidence="1" id="KW-0479">Metal-binding</keyword>
<accession>A0A2N5VYS2</accession>
<dbReference type="Proteomes" id="UP000235388">
    <property type="component" value="Unassembled WGS sequence"/>
</dbReference>
<sequence length="659" mass="72973">MSDCALAIANAVADVYATSEEPMHHYWCLFHVLKAFKGKAKTYLKDQWIEAFNQFRNIVYSQHNPMPALTTFKLQWAEVSPGFGEYVKRQWVGRIRNWAIFFQTTAHQGTHTNNYMELWHRLLKNSYLPPLQRLQIDEVVQVLTNEVESHYQWSQHQVESGFAGQTTNKFQMRQKLIADAHTPEDMEMLRVLCESITGGYIISSFTNPNAMQYTVKLTCKMQLTSCSCLHFTRFGSACKHLYYINRTHGIPVVEQAVLPLPVGSSNPLPPGRLDRSQIDLTVEESKTEAQDDDSDIKVLKSTLPSGKRPRATNTPTNDIQGSSLAASGGSCLTPLAFGSCLLTTSSIPITPHSGVQSHGGSTNSPQELFRLKHNSVGSANVALRQIVAALRLVKTRRDMASRATLARLADFVSYSRLLLRMMNGLPSGLELFTLPGLDWASILDGPEEDTNGSQKMTMVVDGRNYCKLTWDVLNNRRLKRKAQFCADLSLVFVDLFRERCYKVWNMVEEACPSIGAHPEVRSCGADQPELISGLGGSTANGAIASSASSNKDLIVQISGILNAHLGLLNWIGKISQELGAQVNKLEAQVSNTKVEFGLESNLNHHRQIEFNSDEYNTNSSATGLLQPAAPSLNAPPAQLCILPTHLVSTILSHDLTSNL</sequence>
<proteinExistence type="predicted"/>
<dbReference type="GO" id="GO:0008270">
    <property type="term" value="F:zinc ion binding"/>
    <property type="evidence" value="ECO:0007669"/>
    <property type="project" value="UniProtKB-KW"/>
</dbReference>
<dbReference type="AlphaFoldDB" id="A0A2N5VYS2"/>
<feature type="region of interest" description="Disordered" evidence="2">
    <location>
        <begin position="283"/>
        <end position="320"/>
    </location>
</feature>
<reference evidence="4 5" key="1">
    <citation type="submission" date="2017-11" db="EMBL/GenBank/DDBJ databases">
        <title>De novo assembly and phasing of dikaryotic genomes from two isolates of Puccinia coronata f. sp. avenae, the causal agent of oat crown rust.</title>
        <authorList>
            <person name="Miller M.E."/>
            <person name="Zhang Y."/>
            <person name="Omidvar V."/>
            <person name="Sperschneider J."/>
            <person name="Schwessinger B."/>
            <person name="Raley C."/>
            <person name="Palmer J.M."/>
            <person name="Garnica D."/>
            <person name="Upadhyaya N."/>
            <person name="Rathjen J."/>
            <person name="Taylor J.M."/>
            <person name="Park R.F."/>
            <person name="Dodds P.N."/>
            <person name="Hirsch C.D."/>
            <person name="Kianian S.F."/>
            <person name="Figueroa M."/>
        </authorList>
    </citation>
    <scope>NUCLEOTIDE SEQUENCE [LARGE SCALE GENOMIC DNA]</scope>
    <source>
        <strain evidence="4">12NC29</strain>
    </source>
</reference>
<dbReference type="PROSITE" id="PS50966">
    <property type="entry name" value="ZF_SWIM"/>
    <property type="match status" value="1"/>
</dbReference>
<protein>
    <recommendedName>
        <fullName evidence="3">SWIM-type domain-containing protein</fullName>
    </recommendedName>
</protein>
<evidence type="ECO:0000256" key="1">
    <source>
        <dbReference type="PROSITE-ProRule" id="PRU00325"/>
    </source>
</evidence>
<keyword evidence="1" id="KW-0863">Zinc-finger</keyword>
<dbReference type="InterPro" id="IPR007527">
    <property type="entry name" value="Znf_SWIM"/>
</dbReference>
<evidence type="ECO:0000313" key="5">
    <source>
        <dbReference type="Proteomes" id="UP000235388"/>
    </source>
</evidence>
<dbReference type="EMBL" id="PGCJ01000036">
    <property type="protein sequence ID" value="PLW55135.1"/>
    <property type="molecule type" value="Genomic_DNA"/>
</dbReference>